<feature type="transmembrane region" description="Helical" evidence="1">
    <location>
        <begin position="71"/>
        <end position="90"/>
    </location>
</feature>
<dbReference type="RefSeq" id="WP_156007384.1">
    <property type="nucleotide sequence ID" value="NZ_CP046276.1"/>
</dbReference>
<feature type="transmembrane region" description="Helical" evidence="1">
    <location>
        <begin position="332"/>
        <end position="352"/>
    </location>
</feature>
<feature type="transmembrane region" description="Helical" evidence="1">
    <location>
        <begin position="102"/>
        <end position="125"/>
    </location>
</feature>
<feature type="transmembrane region" description="Helical" evidence="1">
    <location>
        <begin position="406"/>
        <end position="422"/>
    </location>
</feature>
<feature type="transmembrane region" description="Helical" evidence="1">
    <location>
        <begin position="235"/>
        <end position="255"/>
    </location>
</feature>
<feature type="transmembrane region" description="Helical" evidence="1">
    <location>
        <begin position="18"/>
        <end position="39"/>
    </location>
</feature>
<evidence type="ECO:0000313" key="3">
    <source>
        <dbReference type="Proteomes" id="UP000424468"/>
    </source>
</evidence>
<accession>A0A6I6CAD4</accession>
<protein>
    <submittedName>
        <fullName evidence="2">Uncharacterized protein</fullName>
    </submittedName>
</protein>
<organism evidence="2 3">
    <name type="scientific">Spiroplasma tabanidicola</name>
    <dbReference type="NCBI Taxonomy" id="324079"/>
    <lineage>
        <taxon>Bacteria</taxon>
        <taxon>Bacillati</taxon>
        <taxon>Mycoplasmatota</taxon>
        <taxon>Mollicutes</taxon>
        <taxon>Entomoplasmatales</taxon>
        <taxon>Spiroplasmataceae</taxon>
        <taxon>Spiroplasma</taxon>
    </lineage>
</organism>
<dbReference type="EMBL" id="CP046276">
    <property type="protein sequence ID" value="QGS52419.1"/>
    <property type="molecule type" value="Genomic_DNA"/>
</dbReference>
<evidence type="ECO:0000256" key="1">
    <source>
        <dbReference type="SAM" id="Phobius"/>
    </source>
</evidence>
<dbReference type="KEGG" id="stab:STABA_v1c10710"/>
<dbReference type="OrthoDB" id="388461at2"/>
<keyword evidence="1" id="KW-0812">Transmembrane</keyword>
<evidence type="ECO:0000313" key="2">
    <source>
        <dbReference type="EMBL" id="QGS52419.1"/>
    </source>
</evidence>
<keyword evidence="3" id="KW-1185">Reference proteome</keyword>
<sequence length="451" mass="51705">MTKNLIHDKKDNLTAKSVIACGVFLLIFLSSITFIGIYYGNPNMRVYVKNYQMINDIFGYKAAPSPLFMEIAMWMGLSLLLIAFINILCSKFVYRKKAKKSYLLHIYIVMIIALLLISSALFTIAEYNYSFFYSLYCYIAQMNKTDNETLNNIIDLYSNNYVNNYNFQWSGDILSWWVCLFQTIMIIIYFSMFNNNFKTRTKSSSEEATVVKKNLGESKIGLLISKLSLSSEKNISIILLISSSIIFVTQFAFVINLSSSNSLLSSILQWSFIASSLLKDQATEFYNAISDLNLSYFIVVHLPIVASSFLLATICVFAIIYVKRIETTRTFFISQFLCMFIEILVVIGINSYSNHEINRLIDVWKEKDLVSSIANYVDRIPFLNTNFLNNEISYPWLSGNQFTCEIIISLCVTLTVNIILVSKMRDVIKKAKFIDSSQNNNLQNNSKKNSL</sequence>
<feature type="transmembrane region" description="Helical" evidence="1">
    <location>
        <begin position="294"/>
        <end position="320"/>
    </location>
</feature>
<reference evidence="2 3" key="1">
    <citation type="submission" date="2019-11" db="EMBL/GenBank/DDBJ databases">
        <title>Complete genome sequence of Spiroplasma tabanidicola TAUS-1 (DSM 22603).</title>
        <authorList>
            <person name="Huang C.-T."/>
            <person name="Lin Y.-C."/>
            <person name="Kuo C.-H."/>
        </authorList>
    </citation>
    <scope>NUCLEOTIDE SEQUENCE [LARGE SCALE GENOMIC DNA]</scope>
    <source>
        <strain evidence="2 3">TAUS-1</strain>
    </source>
</reference>
<feature type="transmembrane region" description="Helical" evidence="1">
    <location>
        <begin position="173"/>
        <end position="193"/>
    </location>
</feature>
<dbReference type="AlphaFoldDB" id="A0A6I6CAD4"/>
<keyword evidence="1" id="KW-1133">Transmembrane helix</keyword>
<keyword evidence="1" id="KW-0472">Membrane</keyword>
<gene>
    <name evidence="2" type="ORF">STABA_v1c10710</name>
</gene>
<name>A0A6I6CAD4_9MOLU</name>
<dbReference type="Proteomes" id="UP000424468">
    <property type="component" value="Chromosome"/>
</dbReference>
<proteinExistence type="predicted"/>